<dbReference type="OMA" id="ALCINRV"/>
<dbReference type="EMBL" id="GG663735">
    <property type="protein sequence ID" value="EEH60275.1"/>
    <property type="molecule type" value="Genomic_DNA"/>
</dbReference>
<reference evidence="3 4" key="1">
    <citation type="journal article" date="2009" name="Science">
        <title>Green evolution and dynamic adaptations revealed by genomes of the marine picoeukaryotes Micromonas.</title>
        <authorList>
            <person name="Worden A.Z."/>
            <person name="Lee J.H."/>
            <person name="Mock T."/>
            <person name="Rouze P."/>
            <person name="Simmons M.P."/>
            <person name="Aerts A.L."/>
            <person name="Allen A.E."/>
            <person name="Cuvelier M.L."/>
            <person name="Derelle E."/>
            <person name="Everett M.V."/>
            <person name="Foulon E."/>
            <person name="Grimwood J."/>
            <person name="Gundlach H."/>
            <person name="Henrissat B."/>
            <person name="Napoli C."/>
            <person name="McDonald S.M."/>
            <person name="Parker M.S."/>
            <person name="Rombauts S."/>
            <person name="Salamov A."/>
            <person name="Von Dassow P."/>
            <person name="Badger J.H."/>
            <person name="Coutinho P.M."/>
            <person name="Demir E."/>
            <person name="Dubchak I."/>
            <person name="Gentemann C."/>
            <person name="Eikrem W."/>
            <person name="Gready J.E."/>
            <person name="John U."/>
            <person name="Lanier W."/>
            <person name="Lindquist E.A."/>
            <person name="Lucas S."/>
            <person name="Mayer K.F."/>
            <person name="Moreau H."/>
            <person name="Not F."/>
            <person name="Otillar R."/>
            <person name="Panaud O."/>
            <person name="Pangilinan J."/>
            <person name="Paulsen I."/>
            <person name="Piegu B."/>
            <person name="Poliakov A."/>
            <person name="Robbens S."/>
            <person name="Schmutz J."/>
            <person name="Toulza E."/>
            <person name="Wyss T."/>
            <person name="Zelensky A."/>
            <person name="Zhou K."/>
            <person name="Armbrust E.V."/>
            <person name="Bhattacharya D."/>
            <person name="Goodenough U.W."/>
            <person name="Van de Peer Y."/>
            <person name="Grigoriev I.V."/>
        </authorList>
    </citation>
    <scope>NUCLEOTIDE SEQUENCE [LARGE SCALE GENOMIC DNA]</scope>
    <source>
        <strain evidence="3 4">CCMP1545</strain>
    </source>
</reference>
<name>C1MHV8_MICPC</name>
<feature type="region of interest" description="Disordered" evidence="2">
    <location>
        <begin position="224"/>
        <end position="266"/>
    </location>
</feature>
<dbReference type="InterPro" id="IPR040320">
    <property type="entry name" value="At4g37920-like"/>
</dbReference>
<feature type="region of interest" description="Disordered" evidence="2">
    <location>
        <begin position="80"/>
        <end position="103"/>
    </location>
</feature>
<feature type="coiled-coil region" evidence="1">
    <location>
        <begin position="159"/>
        <end position="186"/>
    </location>
</feature>
<gene>
    <name evidence="3" type="ORF">MICPUCDRAFT_50338</name>
</gene>
<protein>
    <submittedName>
        <fullName evidence="3">Predicted protein</fullName>
    </submittedName>
</protein>
<feature type="region of interest" description="Disordered" evidence="2">
    <location>
        <begin position="56"/>
        <end position="75"/>
    </location>
</feature>
<dbReference type="Proteomes" id="UP000001876">
    <property type="component" value="Unassembled WGS sequence"/>
</dbReference>
<sequence>MSAAHARLSATASTAHLARCARRHVAASDVLATPRARLASSSPRGRRVVHRWIAAAESSSSSSSPSESSAAATANDDAAAAAAAAAPAPASDRASSDADAAESPEMHDNLANIFLKRDEEDWIGLLASSARWPTLRAGFFARLKTRATEEADPEQMLRLSRLLRLLRATSERVEKHEALLAEMREMDEDLWEGAVTSRRDEFTTEFFQLIRFKLEALIRDEAAKGESAAPGEATKKAAKKRGSLTSAERDELKAERAGLENEERAAENERDALARLASTLLSICEAFDLATKDQGVLEEAAENFKKLLEVETLEEMNDKIDQMAAEQSLNPALVLTAAKAYMSVKESPYVEEEVKDVMAHLYFKMKETMGRQQPKVVRILKYLLSIEDPKDVRNGLEEAFTPGPEIEIGDEDYLFCEAPELLSTIDAVLKAYDQQKGKANITGQAAELMTPEVIEKMKTIKFQIEAHFM</sequence>
<organism evidence="4">
    <name type="scientific">Micromonas pusilla (strain CCMP1545)</name>
    <name type="common">Picoplanktonic green alga</name>
    <dbReference type="NCBI Taxonomy" id="564608"/>
    <lineage>
        <taxon>Eukaryota</taxon>
        <taxon>Viridiplantae</taxon>
        <taxon>Chlorophyta</taxon>
        <taxon>Mamiellophyceae</taxon>
        <taxon>Mamiellales</taxon>
        <taxon>Mamiellaceae</taxon>
        <taxon>Micromonas</taxon>
    </lineage>
</organism>
<dbReference type="KEGG" id="mpp:MICPUCDRAFT_50338"/>
<evidence type="ECO:0000313" key="3">
    <source>
        <dbReference type="EMBL" id="EEH60275.1"/>
    </source>
</evidence>
<accession>C1MHV8</accession>
<evidence type="ECO:0000256" key="1">
    <source>
        <dbReference type="SAM" id="Coils"/>
    </source>
</evidence>
<feature type="compositionally biased region" description="Basic and acidic residues" evidence="2">
    <location>
        <begin position="247"/>
        <end position="266"/>
    </location>
</feature>
<dbReference type="GeneID" id="9681126"/>
<evidence type="ECO:0000256" key="2">
    <source>
        <dbReference type="SAM" id="MobiDB-lite"/>
    </source>
</evidence>
<dbReference type="PANTHER" id="PTHR31755">
    <property type="entry name" value="FOLATE RECEPTOR-LIKE"/>
    <property type="match status" value="1"/>
</dbReference>
<keyword evidence="4" id="KW-1185">Reference proteome</keyword>
<dbReference type="AlphaFoldDB" id="C1MHV8"/>
<dbReference type="eggNOG" id="ENOG502QRTU">
    <property type="taxonomic scope" value="Eukaryota"/>
</dbReference>
<dbReference type="RefSeq" id="XP_003055023.1">
    <property type="nucleotide sequence ID" value="XM_003054977.1"/>
</dbReference>
<evidence type="ECO:0000313" key="4">
    <source>
        <dbReference type="Proteomes" id="UP000001876"/>
    </source>
</evidence>
<proteinExistence type="predicted"/>
<dbReference type="OrthoDB" id="509361at2759"/>
<dbReference type="STRING" id="564608.C1MHV8"/>
<keyword evidence="1" id="KW-0175">Coiled coil</keyword>
<dbReference type="PANTHER" id="PTHR31755:SF3">
    <property type="entry name" value="EXOCYST COMPLEX COMPONENT SEC6"/>
    <property type="match status" value="1"/>
</dbReference>